<evidence type="ECO:0000313" key="2">
    <source>
        <dbReference type="Proteomes" id="UP000784294"/>
    </source>
</evidence>
<gene>
    <name evidence="1" type="ORF">PXEA_LOCUS1574</name>
</gene>
<accession>A0A3S4ZVE4</accession>
<evidence type="ECO:0000313" key="1">
    <source>
        <dbReference type="EMBL" id="VEL08134.1"/>
    </source>
</evidence>
<dbReference type="AlphaFoldDB" id="A0A3S4ZVE4"/>
<dbReference type="OrthoDB" id="6223232at2759"/>
<name>A0A3S4ZVE4_9PLAT</name>
<reference evidence="1" key="1">
    <citation type="submission" date="2018-11" db="EMBL/GenBank/DDBJ databases">
        <authorList>
            <consortium name="Pathogen Informatics"/>
        </authorList>
    </citation>
    <scope>NUCLEOTIDE SEQUENCE</scope>
</reference>
<dbReference type="Proteomes" id="UP000784294">
    <property type="component" value="Unassembled WGS sequence"/>
</dbReference>
<protein>
    <submittedName>
        <fullName evidence="1">Uncharacterized protein</fullName>
    </submittedName>
</protein>
<organism evidence="1 2">
    <name type="scientific">Protopolystoma xenopodis</name>
    <dbReference type="NCBI Taxonomy" id="117903"/>
    <lineage>
        <taxon>Eukaryota</taxon>
        <taxon>Metazoa</taxon>
        <taxon>Spiralia</taxon>
        <taxon>Lophotrochozoa</taxon>
        <taxon>Platyhelminthes</taxon>
        <taxon>Monogenea</taxon>
        <taxon>Polyopisthocotylea</taxon>
        <taxon>Polystomatidea</taxon>
        <taxon>Polystomatidae</taxon>
        <taxon>Protopolystoma</taxon>
    </lineage>
</organism>
<keyword evidence="2" id="KW-1185">Reference proteome</keyword>
<proteinExistence type="predicted"/>
<sequence length="118" mass="13801">MAEAQEWERSQITACQWPKLTMTQVEISGVICKQKNIALTFIAPCENYYSKPVMFWRVQETNHKPFRLARNASRLKPAQFAKKTRCTDTSKLLLVVSDRFNHIHMDIVCPLLPSKEYR</sequence>
<dbReference type="EMBL" id="CAAALY010003241">
    <property type="protein sequence ID" value="VEL08134.1"/>
    <property type="molecule type" value="Genomic_DNA"/>
</dbReference>
<comment type="caution">
    <text evidence="1">The sequence shown here is derived from an EMBL/GenBank/DDBJ whole genome shotgun (WGS) entry which is preliminary data.</text>
</comment>